<protein>
    <recommendedName>
        <fullName evidence="4">Translation initiation factor beta propellor-like domain-containing protein</fullName>
    </recommendedName>
</protein>
<evidence type="ECO:0000313" key="5">
    <source>
        <dbReference type="EMBL" id="GCE04505.1"/>
    </source>
</evidence>
<dbReference type="Pfam" id="PF00400">
    <property type="entry name" value="WD40"/>
    <property type="match status" value="3"/>
</dbReference>
<dbReference type="OrthoDB" id="147880at2"/>
<dbReference type="SMART" id="SM00320">
    <property type="entry name" value="WD40"/>
    <property type="match status" value="7"/>
</dbReference>
<dbReference type="InterPro" id="IPR013979">
    <property type="entry name" value="TIF_beta_prop-like"/>
</dbReference>
<dbReference type="EMBL" id="BIFQ01000001">
    <property type="protein sequence ID" value="GCE04505.1"/>
    <property type="molecule type" value="Genomic_DNA"/>
</dbReference>
<dbReference type="PROSITE" id="PS50294">
    <property type="entry name" value="WD_REPEATS_REGION"/>
    <property type="match status" value="2"/>
</dbReference>
<keyword evidence="6" id="KW-1185">Reference proteome</keyword>
<dbReference type="InterPro" id="IPR020472">
    <property type="entry name" value="WD40_PAC1"/>
</dbReference>
<reference evidence="6" key="1">
    <citation type="submission" date="2018-12" db="EMBL/GenBank/DDBJ databases">
        <title>Tengunoibacter tsumagoiensis gen. nov., sp. nov., Dictyobacter kobayashii sp. nov., D. alpinus sp. nov., and D. joshuensis sp. nov. and description of Dictyobacteraceae fam. nov. within the order Ktedonobacterales isolated from Tengu-no-mugimeshi.</title>
        <authorList>
            <person name="Wang C.M."/>
            <person name="Zheng Y."/>
            <person name="Sakai Y."/>
            <person name="Toyoda A."/>
            <person name="Minakuchi Y."/>
            <person name="Abe K."/>
            <person name="Yokota A."/>
            <person name="Yabe S."/>
        </authorList>
    </citation>
    <scope>NUCLEOTIDE SEQUENCE [LARGE SCALE GENOMIC DNA]</scope>
    <source>
        <strain evidence="6">S-27</strain>
    </source>
</reference>
<evidence type="ECO:0000256" key="2">
    <source>
        <dbReference type="ARBA" id="ARBA00022737"/>
    </source>
</evidence>
<dbReference type="InterPro" id="IPR001680">
    <property type="entry name" value="WD40_rpt"/>
</dbReference>
<evidence type="ECO:0000256" key="1">
    <source>
        <dbReference type="ARBA" id="ARBA00022574"/>
    </source>
</evidence>
<keyword evidence="2" id="KW-0677">Repeat</keyword>
<dbReference type="InterPro" id="IPR015943">
    <property type="entry name" value="WD40/YVTN_repeat-like_dom_sf"/>
</dbReference>
<dbReference type="InterPro" id="IPR036322">
    <property type="entry name" value="WD40_repeat_dom_sf"/>
</dbReference>
<evidence type="ECO:0000313" key="6">
    <source>
        <dbReference type="Proteomes" id="UP000287224"/>
    </source>
</evidence>
<organism evidence="5 6">
    <name type="scientific">Dictyobacter aurantiacus</name>
    <dbReference type="NCBI Taxonomy" id="1936993"/>
    <lineage>
        <taxon>Bacteria</taxon>
        <taxon>Bacillati</taxon>
        <taxon>Chloroflexota</taxon>
        <taxon>Ktedonobacteria</taxon>
        <taxon>Ktedonobacterales</taxon>
        <taxon>Dictyobacteraceae</taxon>
        <taxon>Dictyobacter</taxon>
    </lineage>
</organism>
<feature type="domain" description="Translation initiation factor beta propellor-like" evidence="4">
    <location>
        <begin position="225"/>
        <end position="325"/>
    </location>
</feature>
<dbReference type="CDD" id="cd00200">
    <property type="entry name" value="WD40"/>
    <property type="match status" value="1"/>
</dbReference>
<name>A0A401ZCB9_9CHLR</name>
<dbReference type="PANTHER" id="PTHR19879">
    <property type="entry name" value="TRANSCRIPTION INITIATION FACTOR TFIID"/>
    <property type="match status" value="1"/>
</dbReference>
<feature type="repeat" description="WD" evidence="3">
    <location>
        <begin position="344"/>
        <end position="379"/>
    </location>
</feature>
<dbReference type="Pfam" id="PF08662">
    <property type="entry name" value="eIF2A"/>
    <property type="match status" value="1"/>
</dbReference>
<dbReference type="Gene3D" id="2.130.10.10">
    <property type="entry name" value="YVTN repeat-like/Quinoprotein amine dehydrogenase"/>
    <property type="match status" value="2"/>
</dbReference>
<dbReference type="InterPro" id="IPR019775">
    <property type="entry name" value="WD40_repeat_CS"/>
</dbReference>
<sequence length="379" mass="41060">MKHDVSSHTRSELGLRVASTLFSRRSFCALVATGMLTTACQPFSTTITPTATPTATRPVLKTITAANANHLKQIRMLDGLPGRVRGLCWSPDGQLLAMAPTDQIQIWRGAAVKRVALFQGEAGSVNGMAWSPDGASLAVVGDKGVAQLLDTSNWRTRMVLKWQTTSAHPRAELISVAWSPTSHQLVAGNADGAILLWDTSSGKNIGMWEGPTRRADSLGRYPYAIWGITWSPDGRYIVSNRYDTYTFVWDARNGKILRQLPPQDQPNGVSYSPNGQLVATSNDVGTVQIWNQQGKNIRILDDHTQSGWAYPVMWSPDSTLLATARGEGMVQLWEVKSGHELASLQGHNSGVYTGGWSSTGTLIATGGDDATVRLWGVTS</sequence>
<comment type="caution">
    <text evidence="5">The sequence shown here is derived from an EMBL/GenBank/DDBJ whole genome shotgun (WGS) entry which is preliminary data.</text>
</comment>
<dbReference type="PROSITE" id="PS50082">
    <property type="entry name" value="WD_REPEATS_2"/>
    <property type="match status" value="4"/>
</dbReference>
<accession>A0A401ZCB9</accession>
<proteinExistence type="predicted"/>
<dbReference type="PANTHER" id="PTHR19879:SF9">
    <property type="entry name" value="TRANSCRIPTION INITIATION FACTOR TFIID SUBUNIT 5"/>
    <property type="match status" value="1"/>
</dbReference>
<dbReference type="PRINTS" id="PR00320">
    <property type="entry name" value="GPROTEINBRPT"/>
</dbReference>
<dbReference type="Proteomes" id="UP000287224">
    <property type="component" value="Unassembled WGS sequence"/>
</dbReference>
<evidence type="ECO:0000259" key="4">
    <source>
        <dbReference type="Pfam" id="PF08662"/>
    </source>
</evidence>
<keyword evidence="1 3" id="KW-0853">WD repeat</keyword>
<dbReference type="SUPFAM" id="SSF50978">
    <property type="entry name" value="WD40 repeat-like"/>
    <property type="match status" value="1"/>
</dbReference>
<dbReference type="PROSITE" id="PS00678">
    <property type="entry name" value="WD_REPEATS_1"/>
    <property type="match status" value="1"/>
</dbReference>
<dbReference type="RefSeq" id="WP_126595653.1">
    <property type="nucleotide sequence ID" value="NZ_BIFQ01000001.1"/>
</dbReference>
<feature type="repeat" description="WD" evidence="3">
    <location>
        <begin position="312"/>
        <end position="343"/>
    </location>
</feature>
<feature type="repeat" description="WD" evidence="3">
    <location>
        <begin position="175"/>
        <end position="207"/>
    </location>
</feature>
<feature type="repeat" description="WD" evidence="3">
    <location>
        <begin position="218"/>
        <end position="259"/>
    </location>
</feature>
<dbReference type="AlphaFoldDB" id="A0A401ZCB9"/>
<gene>
    <name evidence="5" type="ORF">KDAU_18340</name>
</gene>
<evidence type="ECO:0000256" key="3">
    <source>
        <dbReference type="PROSITE-ProRule" id="PRU00221"/>
    </source>
</evidence>